<dbReference type="SUPFAM" id="SSF53448">
    <property type="entry name" value="Nucleotide-diphospho-sugar transferases"/>
    <property type="match status" value="1"/>
</dbReference>
<sequence>MNRSSTVKIVSVILAAGASSRFNGSKITAKIQNGQSVLGHSIATLNQLSEVANIAAPVVILGAHINDDVMAITANTLRMINPHWQLGLSSSVKQAVTYAIEVKADALLLVLADQVALSVDDYVGLIEAYLQNGKTSCSYYHQDVGVPAIFIADDFTDLLSINGDKGAKTVLKRHAHQHSLNILPMENAQFDIDTPADLALWLDQQ</sequence>
<dbReference type="EMBL" id="BMQW01000006">
    <property type="protein sequence ID" value="GGP90285.1"/>
    <property type="molecule type" value="Genomic_DNA"/>
</dbReference>
<dbReference type="PANTHER" id="PTHR43777:SF1">
    <property type="entry name" value="MOLYBDENUM COFACTOR CYTIDYLYLTRANSFERASE"/>
    <property type="match status" value="1"/>
</dbReference>
<evidence type="ECO:0000313" key="4">
    <source>
        <dbReference type="Proteomes" id="UP000654004"/>
    </source>
</evidence>
<gene>
    <name evidence="3" type="primary">mocA</name>
    <name evidence="3" type="ORF">GCM10009410_25420</name>
</gene>
<dbReference type="CDD" id="cd04182">
    <property type="entry name" value="GT_2_like_f"/>
    <property type="match status" value="1"/>
</dbReference>
<comment type="caution">
    <text evidence="3">The sequence shown here is derived from an EMBL/GenBank/DDBJ whole genome shotgun (WGS) entry which is preliminary data.</text>
</comment>
<dbReference type="PANTHER" id="PTHR43777">
    <property type="entry name" value="MOLYBDENUM COFACTOR CYTIDYLYLTRANSFERASE"/>
    <property type="match status" value="1"/>
</dbReference>
<evidence type="ECO:0000313" key="3">
    <source>
        <dbReference type="EMBL" id="GGP90285.1"/>
    </source>
</evidence>
<protein>
    <submittedName>
        <fullName evidence="3">Xanthine dehydrogenase</fullName>
    </submittedName>
</protein>
<dbReference type="Gene3D" id="3.90.550.10">
    <property type="entry name" value="Spore Coat Polysaccharide Biosynthesis Protein SpsA, Chain A"/>
    <property type="match status" value="1"/>
</dbReference>
<keyword evidence="1" id="KW-0460">Magnesium</keyword>
<feature type="domain" description="MobA-like NTP transferase" evidence="2">
    <location>
        <begin position="12"/>
        <end position="175"/>
    </location>
</feature>
<dbReference type="InterPro" id="IPR025877">
    <property type="entry name" value="MobA-like_NTP_Trfase"/>
</dbReference>
<keyword evidence="4" id="KW-1185">Reference proteome</keyword>
<organism evidence="3 4">
    <name type="scientific">Shewanella ulleungensis</name>
    <dbReference type="NCBI Taxonomy" id="2282699"/>
    <lineage>
        <taxon>Bacteria</taxon>
        <taxon>Pseudomonadati</taxon>
        <taxon>Pseudomonadota</taxon>
        <taxon>Gammaproteobacteria</taxon>
        <taxon>Alteromonadales</taxon>
        <taxon>Shewanellaceae</taxon>
        <taxon>Shewanella</taxon>
    </lineage>
</organism>
<dbReference type="Pfam" id="PF12804">
    <property type="entry name" value="NTP_transf_3"/>
    <property type="match status" value="1"/>
</dbReference>
<reference evidence="4" key="1">
    <citation type="journal article" date="2019" name="Int. J. Syst. Evol. Microbiol.">
        <title>The Global Catalogue of Microorganisms (GCM) 10K type strain sequencing project: providing services to taxonomists for standard genome sequencing and annotation.</title>
        <authorList>
            <consortium name="The Broad Institute Genomics Platform"/>
            <consortium name="The Broad Institute Genome Sequencing Center for Infectious Disease"/>
            <person name="Wu L."/>
            <person name="Ma J."/>
        </authorList>
    </citation>
    <scope>NUCLEOTIDE SEQUENCE [LARGE SCALE GENOMIC DNA]</scope>
    <source>
        <strain evidence="4">JCM 32305</strain>
    </source>
</reference>
<name>A0ABQ2QP03_9GAMM</name>
<accession>A0ABQ2QP03</accession>
<dbReference type="InterPro" id="IPR029044">
    <property type="entry name" value="Nucleotide-diphossugar_trans"/>
</dbReference>
<evidence type="ECO:0000256" key="1">
    <source>
        <dbReference type="ARBA" id="ARBA00022842"/>
    </source>
</evidence>
<dbReference type="RefSeq" id="WP_188956805.1">
    <property type="nucleotide sequence ID" value="NZ_BMQW01000006.1"/>
</dbReference>
<dbReference type="Proteomes" id="UP000654004">
    <property type="component" value="Unassembled WGS sequence"/>
</dbReference>
<proteinExistence type="predicted"/>
<evidence type="ECO:0000259" key="2">
    <source>
        <dbReference type="Pfam" id="PF12804"/>
    </source>
</evidence>